<dbReference type="Proteomes" id="UP000008311">
    <property type="component" value="Unassembled WGS sequence"/>
</dbReference>
<reference evidence="2" key="1">
    <citation type="journal article" date="2010" name="Nat. Biotechnol.">
        <title>Draft genome sequence of the oilseed species Ricinus communis.</title>
        <authorList>
            <person name="Chan A.P."/>
            <person name="Crabtree J."/>
            <person name="Zhao Q."/>
            <person name="Lorenzi H."/>
            <person name="Orvis J."/>
            <person name="Puiu D."/>
            <person name="Melake-Berhan A."/>
            <person name="Jones K.M."/>
            <person name="Redman J."/>
            <person name="Chen G."/>
            <person name="Cahoon E.B."/>
            <person name="Gedil M."/>
            <person name="Stanke M."/>
            <person name="Haas B.J."/>
            <person name="Wortman J.R."/>
            <person name="Fraser-Liggett C.M."/>
            <person name="Ravel J."/>
            <person name="Rabinowicz P.D."/>
        </authorList>
    </citation>
    <scope>NUCLEOTIDE SEQUENCE [LARGE SCALE GENOMIC DNA]</scope>
    <source>
        <strain evidence="2">cv. Hale</strain>
    </source>
</reference>
<accession>B9S1E1</accession>
<name>B9S1E1_RICCO</name>
<sequence length="107" mass="11695">MNVAANVASANVAASTANAVSNNTSLAALVATVQLMSSRLYAKPFSDIAKIKVFGGQSYKRWQERVFSILDMHGIASAIRDPKLDPNVDPKQMELWTHTNKQNKYGN</sequence>
<keyword evidence="2" id="KW-1185">Reference proteome</keyword>
<protein>
    <submittedName>
        <fullName evidence="1">Uncharacterized protein</fullName>
    </submittedName>
</protein>
<proteinExistence type="predicted"/>
<organism evidence="1 2">
    <name type="scientific">Ricinus communis</name>
    <name type="common">Castor bean</name>
    <dbReference type="NCBI Taxonomy" id="3988"/>
    <lineage>
        <taxon>Eukaryota</taxon>
        <taxon>Viridiplantae</taxon>
        <taxon>Streptophyta</taxon>
        <taxon>Embryophyta</taxon>
        <taxon>Tracheophyta</taxon>
        <taxon>Spermatophyta</taxon>
        <taxon>Magnoliopsida</taxon>
        <taxon>eudicotyledons</taxon>
        <taxon>Gunneridae</taxon>
        <taxon>Pentapetalae</taxon>
        <taxon>rosids</taxon>
        <taxon>fabids</taxon>
        <taxon>Malpighiales</taxon>
        <taxon>Euphorbiaceae</taxon>
        <taxon>Acalyphoideae</taxon>
        <taxon>Acalypheae</taxon>
        <taxon>Ricinus</taxon>
    </lineage>
</organism>
<dbReference type="EMBL" id="EQ973843">
    <property type="protein sequence ID" value="EEF42606.1"/>
    <property type="molecule type" value="Genomic_DNA"/>
</dbReference>
<gene>
    <name evidence="1" type="ORF">RCOM_1657370</name>
</gene>
<dbReference type="InParanoid" id="B9S1E1"/>
<evidence type="ECO:0000313" key="1">
    <source>
        <dbReference type="EMBL" id="EEF42606.1"/>
    </source>
</evidence>
<evidence type="ECO:0000313" key="2">
    <source>
        <dbReference type="Proteomes" id="UP000008311"/>
    </source>
</evidence>
<dbReference type="AlphaFoldDB" id="B9S1E1"/>